<dbReference type="InterPro" id="IPR051274">
    <property type="entry name" value="3-5_Exoribonuclease"/>
</dbReference>
<evidence type="ECO:0000313" key="5">
    <source>
        <dbReference type="EMBL" id="KAL3313556.1"/>
    </source>
</evidence>
<dbReference type="InterPro" id="IPR036397">
    <property type="entry name" value="RNaseH_sf"/>
</dbReference>
<dbReference type="GO" id="GO:0004527">
    <property type="term" value="F:exonuclease activity"/>
    <property type="evidence" value="ECO:0007669"/>
    <property type="project" value="UniProtKB-KW"/>
</dbReference>
<dbReference type="Gene3D" id="3.30.420.10">
    <property type="entry name" value="Ribonuclease H-like superfamily/Ribonuclease H"/>
    <property type="match status" value="1"/>
</dbReference>
<keyword evidence="6" id="KW-1185">Reference proteome</keyword>
<dbReference type="PANTHER" id="PTHR23044:SF61">
    <property type="entry name" value="3'-5' EXORIBONUCLEASE 1-RELATED"/>
    <property type="match status" value="1"/>
</dbReference>
<sequence>MNSIMDQILRLANRDKVVDIINNENLPGGTAQKEYNYLIVIDFESTCSVKTGEYCPTEIIEFPAIIVDLKENKTLEIFHHYVRPTEQPILTDFCMNLTGISQKIVDQAKSIELVLKLYDIWIKELQTKYGIEFREDAQVSVAHASWTDWDVRTCLYNECTRKKIPIPKYLLHRIDLKEIFKAWLETDHPLRLGIPKRMRWHGKLFDALTILKLGFIGRQHSGIDDTKNTCRLLLKMRSVL</sequence>
<keyword evidence="2" id="KW-0378">Hydrolase</keyword>
<organism evidence="5 6">
    <name type="scientific">Cichlidogyrus casuarinus</name>
    <dbReference type="NCBI Taxonomy" id="1844966"/>
    <lineage>
        <taxon>Eukaryota</taxon>
        <taxon>Metazoa</taxon>
        <taxon>Spiralia</taxon>
        <taxon>Lophotrochozoa</taxon>
        <taxon>Platyhelminthes</taxon>
        <taxon>Monogenea</taxon>
        <taxon>Monopisthocotylea</taxon>
        <taxon>Dactylogyridea</taxon>
        <taxon>Ancyrocephalidae</taxon>
        <taxon>Cichlidogyrus</taxon>
    </lineage>
</organism>
<dbReference type="PANTHER" id="PTHR23044">
    <property type="entry name" value="3'-5' EXONUCLEASE ERI1-RELATED"/>
    <property type="match status" value="1"/>
</dbReference>
<dbReference type="Proteomes" id="UP001626550">
    <property type="component" value="Unassembled WGS sequence"/>
</dbReference>
<dbReference type="Pfam" id="PF00929">
    <property type="entry name" value="RNase_T"/>
    <property type="match status" value="1"/>
</dbReference>
<dbReference type="AlphaFoldDB" id="A0ABD2Q4C0"/>
<name>A0ABD2Q4C0_9PLAT</name>
<gene>
    <name evidence="5" type="primary">ERI2</name>
    <name evidence="5" type="ORF">Ciccas_007842</name>
</gene>
<proteinExistence type="predicted"/>
<keyword evidence="3" id="KW-0269">Exonuclease</keyword>
<dbReference type="CDD" id="cd06133">
    <property type="entry name" value="ERI-1_3'hExo_like"/>
    <property type="match status" value="1"/>
</dbReference>
<dbReference type="SUPFAM" id="SSF53098">
    <property type="entry name" value="Ribonuclease H-like"/>
    <property type="match status" value="1"/>
</dbReference>
<reference evidence="5 6" key="1">
    <citation type="submission" date="2024-11" db="EMBL/GenBank/DDBJ databases">
        <title>Adaptive evolution of stress response genes in parasites aligns with host niche diversity.</title>
        <authorList>
            <person name="Hahn C."/>
            <person name="Resl P."/>
        </authorList>
    </citation>
    <scope>NUCLEOTIDE SEQUENCE [LARGE SCALE GENOMIC DNA]</scope>
    <source>
        <strain evidence="5">EGGRZ-B1_66</strain>
        <tissue evidence="5">Body</tissue>
    </source>
</reference>
<dbReference type="SMART" id="SM00479">
    <property type="entry name" value="EXOIII"/>
    <property type="match status" value="1"/>
</dbReference>
<evidence type="ECO:0000313" key="6">
    <source>
        <dbReference type="Proteomes" id="UP001626550"/>
    </source>
</evidence>
<keyword evidence="1" id="KW-0540">Nuclease</keyword>
<comment type="caution">
    <text evidence="5">The sequence shown here is derived from an EMBL/GenBank/DDBJ whole genome shotgun (WGS) entry which is preliminary data.</text>
</comment>
<feature type="domain" description="Exonuclease" evidence="4">
    <location>
        <begin position="37"/>
        <end position="240"/>
    </location>
</feature>
<protein>
    <submittedName>
        <fullName evidence="5">ERI1 exoribonuclease 2</fullName>
    </submittedName>
</protein>
<evidence type="ECO:0000256" key="1">
    <source>
        <dbReference type="ARBA" id="ARBA00022722"/>
    </source>
</evidence>
<dbReference type="InterPro" id="IPR012337">
    <property type="entry name" value="RNaseH-like_sf"/>
</dbReference>
<evidence type="ECO:0000259" key="4">
    <source>
        <dbReference type="SMART" id="SM00479"/>
    </source>
</evidence>
<dbReference type="InterPro" id="IPR013520">
    <property type="entry name" value="Ribonucl_H"/>
</dbReference>
<evidence type="ECO:0000256" key="2">
    <source>
        <dbReference type="ARBA" id="ARBA00022801"/>
    </source>
</evidence>
<evidence type="ECO:0000256" key="3">
    <source>
        <dbReference type="ARBA" id="ARBA00022839"/>
    </source>
</evidence>
<dbReference type="InterPro" id="IPR047201">
    <property type="entry name" value="ERI-1_3'hExo-like"/>
</dbReference>
<accession>A0ABD2Q4C0</accession>
<dbReference type="EMBL" id="JBJKFK010001271">
    <property type="protein sequence ID" value="KAL3313556.1"/>
    <property type="molecule type" value="Genomic_DNA"/>
</dbReference>